<protein>
    <submittedName>
        <fullName evidence="2">DUF736 family protein</fullName>
    </submittedName>
</protein>
<feature type="region of interest" description="Disordered" evidence="1">
    <location>
        <begin position="133"/>
        <end position="166"/>
    </location>
</feature>
<proteinExistence type="predicted"/>
<reference evidence="2" key="1">
    <citation type="journal article" date="2023" name="Antibiotics">
        <title>Genomic Characterization of Antibiotic-Resistant Campylobacterales Isolated from Chilean Poultry Meat.</title>
        <authorList>
            <person name="Concha-Toloza M."/>
            <person name="Lopez-Cantillo M."/>
            <person name="Molina-Mora J.A."/>
            <person name="Collado L."/>
        </authorList>
    </citation>
    <scope>NUCLEOTIDE SEQUENCE</scope>
    <source>
        <strain evidence="2">FR1p273A</strain>
    </source>
</reference>
<name>A0AAW6VP13_9BACT</name>
<sequence length="178" mass="20092">MNIGYVKHKTNSLTGNERKEWLELGIRPPFMESATFSMHKNQSKQNSNEPDYTIWTNYNRKGENFRGVKVGGLWRKVQRDGKTPYFTGLIESPAFTTGKLNITLFETKVFEGETAADIDWIYDVNWQPYQGNSNSSSTGGYTEPVGYSSNPNGGADIPFHVENSNGKPVSADEARYYL</sequence>
<comment type="caution">
    <text evidence="2">The sequence shown here is derived from an EMBL/GenBank/DDBJ whole genome shotgun (WGS) entry which is preliminary data.</text>
</comment>
<organism evidence="2 3">
    <name type="scientific">Aliarcobacter butzleri</name>
    <dbReference type="NCBI Taxonomy" id="28197"/>
    <lineage>
        <taxon>Bacteria</taxon>
        <taxon>Pseudomonadati</taxon>
        <taxon>Campylobacterota</taxon>
        <taxon>Epsilonproteobacteria</taxon>
        <taxon>Campylobacterales</taxon>
        <taxon>Arcobacteraceae</taxon>
        <taxon>Aliarcobacter</taxon>
    </lineage>
</organism>
<dbReference type="Pfam" id="PF05284">
    <property type="entry name" value="DUF736"/>
    <property type="match status" value="1"/>
</dbReference>
<evidence type="ECO:0000313" key="3">
    <source>
        <dbReference type="Proteomes" id="UP001237843"/>
    </source>
</evidence>
<accession>A0AAW6VP13</accession>
<dbReference type="Proteomes" id="UP001237843">
    <property type="component" value="Unassembled WGS sequence"/>
</dbReference>
<evidence type="ECO:0000256" key="1">
    <source>
        <dbReference type="SAM" id="MobiDB-lite"/>
    </source>
</evidence>
<evidence type="ECO:0000313" key="2">
    <source>
        <dbReference type="EMBL" id="MDK2062766.1"/>
    </source>
</evidence>
<reference evidence="2" key="2">
    <citation type="submission" date="2023-02" db="EMBL/GenBank/DDBJ databases">
        <authorList>
            <person name="Concha-Toloza M."/>
            <person name="Lopez-Cantillo M."/>
            <person name="Molina-Mora J."/>
            <person name="Collado L."/>
        </authorList>
    </citation>
    <scope>NUCLEOTIDE SEQUENCE</scope>
    <source>
        <strain evidence="2">FR1p273A</strain>
    </source>
</reference>
<dbReference type="RefSeq" id="WP_284074932.1">
    <property type="nucleotide sequence ID" value="NZ_JAQTJH010000012.1"/>
</dbReference>
<dbReference type="EMBL" id="JAQTJH010000012">
    <property type="protein sequence ID" value="MDK2062766.1"/>
    <property type="molecule type" value="Genomic_DNA"/>
</dbReference>
<dbReference type="InterPro" id="IPR007948">
    <property type="entry name" value="DUF736"/>
</dbReference>
<dbReference type="AlphaFoldDB" id="A0AAW6VP13"/>
<gene>
    <name evidence="2" type="ORF">PT520_09580</name>
</gene>